<feature type="compositionally biased region" description="Polar residues" evidence="2">
    <location>
        <begin position="302"/>
        <end position="311"/>
    </location>
</feature>
<protein>
    <recommendedName>
        <fullName evidence="3">SPATA31 domain-containing protein</fullName>
    </recommendedName>
</protein>
<evidence type="ECO:0000259" key="3">
    <source>
        <dbReference type="Pfam" id="PF14650"/>
    </source>
</evidence>
<sequence>MPKPANGKQRDAEIGTVDEKVEYGKNTWVGGKARVEFPTRLSVQRQKQAAEQELLGTAVTVNPERGHYYFLKPVSWPPDPNNALLRYIQRKYIEDVYMHQGRTMRRRKGGTLKGWRIHQTETEEKTKLISILKSPLGRHDDNIRFRQLLCPDPFCEVRICGVYFHRPQNESESLSSSEIQQLEWNVLQKQQESLWGLPSVIQRSQEAFCPLAPNTSHHQHPQAHVSVSILPGEFALSDELRKKLEHHLRKRLIQHRWGLPRRIRESVSLMLPPDGFLEASKSESSDGVSLISVFKGQSSKHVSVESIQPGSSRERSSEMLQLEKDVGKDQEHSQENGQEDPLLKDPNSSSDKDLGYDSEKNISSQIVSLSEKNLRGSAESLQLENVLKVHLSKKFEEINEGRLPGTVHSSWHAIKQTLMLSAKSHTEMRERSLPSSVGECYSLNTFQGLTFVDPSAQQMLEAHIKRFRMRMLWGLPSKVLESIQIFKLKDASSQSLSHASFASSTNAISEPDSKFGNSKSFSRSSESFHGSKVGTTNSAPVLGHCLPATSPVGRGQRVLRQSHSAVNHELAEDVQKIKDPRQIHLPVSLCITGRGSHRQVQLADGYPRKPLAKQAGARFEPKYKSMSSSDKGKMQQGKKVKSEPVSMPKVSREIFKAEELECLQLKTNDMLTTNKSGSSQITNVNENKAQTTVTTESPPPKLPVPQDPKRVSLKEQLLDELKFRLEKRKHSEAEGQPMDMSLASDNLTYKASPIPGQGVSASGQNQEEKERRHTESPLGQHDDTTCFRQLLCPDPFCEHQDSTESAAFFVSHGPLEAHELMRAIGKILEEKLACRFESEALQLSQHKKELQTQVKPGKGHPSNYGALPDLRQEEWCQGRTRRRRKGGTLKGWRFHQLETEEKTKLISILKSPLGRHDDTIRFRQLLCPDPFCEVQSQADPKSPLLVTPPGPLPQVRICGVYFHRPQNESESLSSSEIQQLEWNVLQKQQESLWGLPSVIQRSQEAFCPLAPNTSHHQHPQAHVSVSILPGEFALSDELRKKLEHHLRKRLIQHRWGLPRRIRESVSLMLPPDGFLEASKSESSDGVSLISVFKGQSSKHVSVESIQPGSSRERSSEMLQLEKDVGKDQEHSQENGQEDPLLKDPNSSSDKDLGYDSEKNTSSQIVSLSEKNLRGSAESLQLENVLKVHLSKKFEEINEGRLPGTVHSSWHAIKQTLMLSAKSHTEMRERSLPSSVGECYSLNTFQDLTFVDPSAQQMLEAHIKRFRMRMLWGLPSKVLESIQIFKLKDASSQSLSHASFASSTNAISEPDSKFGNSKSFSRSSESFHGSKVGTTNSAPVLGHCLPATSPEGKGGQRVLRQSHSAVNHELAEDVQKIKDPRQIRLPVSLCITGRGSHRQVQLADGYPRKPLAKQAGARFEPKYKSMSSSDKGKMQQGKKVKSEPVSMPKVSREIFKAEELECLQLKTNDMLTTNKSGSSQITNVNENKAETSVTTESPPPKPPVPQDPKCVSLKEQLLDELKFRLEKRKHSEAEGQPMDMSLASDNLTYKASLIPGQGVSGGDTGESQVLHVHVEDRGIRMEQQQEHWVPKHGFQRCQDKNFPPTVKRVSSPGCRAEELGGGDAGLGTSQLRRKSFPPQETVREEMLVSKSSQTFSKKGQSIPEGRIRKRMKHFLQWLYPGEKRKRREDPQEKGSPISSAQSRGLVESRAAGNGSTEAQKIVTDIRKFLEEKLGYRHALDATSSQEDPPLVHFGQSQKKAGVQVHTEPVREHPFNSKAPSKVTNPKSRHQEAILAAPWASMMIPPAFVNSYVQTPSVRIPVVTNLKLLQRKKTWEFEDTDGSLSPLCTRCATDYTVSNGSFALGGYGYATDGGNPSVKVTPESNFLGLPELMDMLNMLQRPENAFRQTDVGSGF</sequence>
<feature type="compositionally biased region" description="Pro residues" evidence="2">
    <location>
        <begin position="697"/>
        <end position="706"/>
    </location>
</feature>
<evidence type="ECO:0000256" key="1">
    <source>
        <dbReference type="ARBA" id="ARBA00035009"/>
    </source>
</evidence>
<name>A0A836D526_SHEEP</name>
<dbReference type="Pfam" id="PF14650">
    <property type="entry name" value="FAM75"/>
    <property type="match status" value="2"/>
</dbReference>
<comment type="caution">
    <text evidence="4">The sequence shown here is derived from an EMBL/GenBank/DDBJ whole genome shotgun (WGS) entry which is preliminary data.</text>
</comment>
<dbReference type="GO" id="GO:0016020">
    <property type="term" value="C:membrane"/>
    <property type="evidence" value="ECO:0007669"/>
    <property type="project" value="UniProtKB-SubCell"/>
</dbReference>
<feature type="region of interest" description="Disordered" evidence="2">
    <location>
        <begin position="1470"/>
        <end position="1507"/>
    </location>
</feature>
<reference evidence="4 5" key="1">
    <citation type="submission" date="2020-12" db="EMBL/GenBank/DDBJ databases">
        <title>De novo assembly of Tibetan sheep genome.</title>
        <authorList>
            <person name="Li X."/>
        </authorList>
    </citation>
    <scope>NUCLEOTIDE SEQUENCE [LARGE SCALE GENOMIC DNA]</scope>
    <source>
        <tissue evidence="4">Heart</tissue>
    </source>
</reference>
<dbReference type="EMBL" id="JAEMGP010000002">
    <property type="protein sequence ID" value="KAG5213291.1"/>
    <property type="molecule type" value="Genomic_DNA"/>
</dbReference>
<feature type="compositionally biased region" description="Polar residues" evidence="2">
    <location>
        <begin position="672"/>
        <end position="696"/>
    </location>
</feature>
<feature type="region of interest" description="Disordered" evidence="2">
    <location>
        <begin position="620"/>
        <end position="646"/>
    </location>
</feature>
<dbReference type="Proteomes" id="UP000664991">
    <property type="component" value="Unassembled WGS sequence"/>
</dbReference>
<evidence type="ECO:0000313" key="5">
    <source>
        <dbReference type="Proteomes" id="UP000664991"/>
    </source>
</evidence>
<dbReference type="PANTHER" id="PTHR21859">
    <property type="entry name" value="ACROSOME-SPECIFIC PROTEIN"/>
    <property type="match status" value="1"/>
</dbReference>
<feature type="compositionally biased region" description="Basic and acidic residues" evidence="2">
    <location>
        <begin position="1110"/>
        <end position="1132"/>
    </location>
</feature>
<feature type="domain" description="SPATA31" evidence="3">
    <location>
        <begin position="928"/>
        <end position="1209"/>
    </location>
</feature>
<feature type="region of interest" description="Disordered" evidence="2">
    <location>
        <begin position="749"/>
        <end position="781"/>
    </location>
</feature>
<accession>A0A836D526</accession>
<gene>
    <name evidence="4" type="ORF">JEQ12_009077</name>
</gene>
<feature type="region of interest" description="Disordered" evidence="2">
    <location>
        <begin position="1677"/>
        <end position="1715"/>
    </location>
</feature>
<dbReference type="PANTHER" id="PTHR21859:SF12">
    <property type="entry name" value="SPERMATOGENESIS-ASSOCIATED PROTEIN 31D1"/>
    <property type="match status" value="1"/>
</dbReference>
<feature type="region of interest" description="Disordered" evidence="2">
    <location>
        <begin position="502"/>
        <end position="521"/>
    </location>
</feature>
<feature type="compositionally biased region" description="Pro residues" evidence="2">
    <location>
        <begin position="1496"/>
        <end position="1505"/>
    </location>
</feature>
<feature type="compositionally biased region" description="Polar residues" evidence="2">
    <location>
        <begin position="1100"/>
        <end position="1109"/>
    </location>
</feature>
<proteinExistence type="inferred from homology"/>
<feature type="region of interest" description="Disordered" evidence="2">
    <location>
        <begin position="1419"/>
        <end position="1445"/>
    </location>
</feature>
<feature type="compositionally biased region" description="Basic and acidic residues" evidence="2">
    <location>
        <begin position="312"/>
        <end position="334"/>
    </location>
</feature>
<dbReference type="InterPro" id="IPR039509">
    <property type="entry name" value="SPATA31"/>
</dbReference>
<feature type="compositionally biased region" description="Polar residues" evidence="2">
    <location>
        <begin position="1470"/>
        <end position="1495"/>
    </location>
</feature>
<organism evidence="4 5">
    <name type="scientific">Ovis aries</name>
    <name type="common">Sheep</name>
    <dbReference type="NCBI Taxonomy" id="9940"/>
    <lineage>
        <taxon>Eukaryota</taxon>
        <taxon>Metazoa</taxon>
        <taxon>Chordata</taxon>
        <taxon>Craniata</taxon>
        <taxon>Vertebrata</taxon>
        <taxon>Euteleostomi</taxon>
        <taxon>Mammalia</taxon>
        <taxon>Eutheria</taxon>
        <taxon>Laurasiatheria</taxon>
        <taxon>Artiodactyla</taxon>
        <taxon>Ruminantia</taxon>
        <taxon>Pecora</taxon>
        <taxon>Bovidae</taxon>
        <taxon>Caprinae</taxon>
        <taxon>Ovis</taxon>
    </lineage>
</organism>
<comment type="similarity">
    <text evidence="1">Belongs to the SPATA31 family.</text>
</comment>
<feature type="region of interest" description="Disordered" evidence="2">
    <location>
        <begin position="672"/>
        <end position="712"/>
    </location>
</feature>
<feature type="compositionally biased region" description="Basic and acidic residues" evidence="2">
    <location>
        <begin position="766"/>
        <end position="781"/>
    </location>
</feature>
<feature type="compositionally biased region" description="Polar residues" evidence="2">
    <location>
        <begin position="1648"/>
        <end position="1658"/>
    </location>
</feature>
<feature type="region of interest" description="Disordered" evidence="2">
    <location>
        <begin position="1594"/>
        <end position="1665"/>
    </location>
</feature>
<evidence type="ECO:0000256" key="2">
    <source>
        <dbReference type="SAM" id="MobiDB-lite"/>
    </source>
</evidence>
<feature type="region of interest" description="Disordered" evidence="2">
    <location>
        <begin position="1300"/>
        <end position="1319"/>
    </location>
</feature>
<feature type="region of interest" description="Disordered" evidence="2">
    <location>
        <begin position="1100"/>
        <end position="1162"/>
    </location>
</feature>
<feature type="domain" description="SPATA31" evidence="3">
    <location>
        <begin position="148"/>
        <end position="411"/>
    </location>
</feature>
<evidence type="ECO:0000313" key="4">
    <source>
        <dbReference type="EMBL" id="KAG5213291.1"/>
    </source>
</evidence>
<feature type="compositionally biased region" description="Basic and acidic residues" evidence="2">
    <location>
        <begin position="1148"/>
        <end position="1158"/>
    </location>
</feature>
<feature type="region of interest" description="Disordered" evidence="2">
    <location>
        <begin position="302"/>
        <end position="357"/>
    </location>
</feature>